<sequence>MSYGVNEPLDSAELLRYGQKGMSYLIDQSFEDVRTDDGRQYLLFYNGKWITYDMASYV</sequence>
<evidence type="ECO:0000313" key="2">
    <source>
        <dbReference type="WBParaSite" id="Hba_13287"/>
    </source>
</evidence>
<dbReference type="WBParaSite" id="Hba_13287">
    <property type="protein sequence ID" value="Hba_13287"/>
    <property type="gene ID" value="Hba_13287"/>
</dbReference>
<accession>A0A1I7X6U1</accession>
<reference evidence="2" key="1">
    <citation type="submission" date="2016-11" db="UniProtKB">
        <authorList>
            <consortium name="WormBaseParasite"/>
        </authorList>
    </citation>
    <scope>IDENTIFICATION</scope>
</reference>
<evidence type="ECO:0000313" key="1">
    <source>
        <dbReference type="Proteomes" id="UP000095283"/>
    </source>
</evidence>
<dbReference type="AlphaFoldDB" id="A0A1I7X6U1"/>
<keyword evidence="1" id="KW-1185">Reference proteome</keyword>
<organism evidence="1 2">
    <name type="scientific">Heterorhabditis bacteriophora</name>
    <name type="common">Entomopathogenic nematode worm</name>
    <dbReference type="NCBI Taxonomy" id="37862"/>
    <lineage>
        <taxon>Eukaryota</taxon>
        <taxon>Metazoa</taxon>
        <taxon>Ecdysozoa</taxon>
        <taxon>Nematoda</taxon>
        <taxon>Chromadorea</taxon>
        <taxon>Rhabditida</taxon>
        <taxon>Rhabditina</taxon>
        <taxon>Rhabditomorpha</taxon>
        <taxon>Strongyloidea</taxon>
        <taxon>Heterorhabditidae</taxon>
        <taxon>Heterorhabditis</taxon>
    </lineage>
</organism>
<protein>
    <submittedName>
        <fullName evidence="2">Aspartate aminotransferase family protein</fullName>
    </submittedName>
</protein>
<proteinExistence type="predicted"/>
<dbReference type="Proteomes" id="UP000095283">
    <property type="component" value="Unplaced"/>
</dbReference>
<name>A0A1I7X6U1_HETBA</name>